<feature type="domain" description="Carrier" evidence="8">
    <location>
        <begin position="2475"/>
        <end position="2550"/>
    </location>
</feature>
<dbReference type="SMART" id="SM00825">
    <property type="entry name" value="PKS_KS"/>
    <property type="match status" value="2"/>
</dbReference>
<feature type="compositionally biased region" description="Basic and acidic residues" evidence="7">
    <location>
        <begin position="2568"/>
        <end position="2579"/>
    </location>
</feature>
<feature type="region of interest" description="Disordered" evidence="7">
    <location>
        <begin position="894"/>
        <end position="939"/>
    </location>
</feature>
<dbReference type="InterPro" id="IPR016039">
    <property type="entry name" value="Thiolase-like"/>
</dbReference>
<dbReference type="Pfam" id="PF08659">
    <property type="entry name" value="KR"/>
    <property type="match status" value="1"/>
</dbReference>
<evidence type="ECO:0000313" key="10">
    <source>
        <dbReference type="EMBL" id="MFG3016107.1"/>
    </source>
</evidence>
<dbReference type="InterPro" id="IPR006162">
    <property type="entry name" value="Ppantetheine_attach_site"/>
</dbReference>
<dbReference type="InterPro" id="IPR041618">
    <property type="entry name" value="PKS_DE"/>
</dbReference>
<sequence length="2603" mass="271168">MRTARTIPDERAGAPSDPVAVVGLACRFPHADSPAAFWELLRGGDSAVSAAPAPGRGLAARPGGFLDDVAGFDPEFFGISPREAAAMDPQQRLTLELGWEAFEDAGIVAGDLRGRKVGVFVGAMWDDYATLQHRAGPGSATQHSMTGLHRGIIANRVSYTLDLLGPSMVIDTGQSSSLVAVHTACESLRRGESVLALAGGVSLNLAPESTLYSEKFGALSPDGRCHTLDARANGYVRGEGAGFVVLKPLSAALADGDRVYCVIEAGAVNSGGASEGLTVPRAGAQEALLREAYERAGVDPADVQYVELHGTGTRRGDPVESAALGAVFGGDGAGGRPALCVGSVKTNIGHLEAAAGVAGLIKTALSIRHRLIPPSLNFTDPHPGIDFDGWNLRVPTDPEPWPREDARLVAGVSSFGMGGTNCHLVLSEPVPTRTPAPAPAASRRPGGDARLLPWVVSARSPGALRAQAERLRAHVAARPGLSTEAVGFSLDAHRTAHEERAVVLGREPGEHLSGLAALAGGVPAPHLVRGSTRDGGRTAFLFSGQGSQRPGMGRRLHAAVPVFAAALDEVCAALDPHLPRRLRDLLFAEPGTPEAALLDETLFTQAALFAVETALYRLMRACGVVPDYLMGHSVGELTAAHASGVLGLADACALVAARGRLMQRATAGGAMVAVEADEQEVRAALSRYDGRLAVAALNGPRATVISGDRAAAAEVAAHFRAAGRRTRHLRVSHAFHSPHMDGILDEFRAVADGLAFGRPETPVVSNVTGRLATPEELASADYWARHIRASVRYADGVRLLHAEGVTGYWELGPGGLAAMTRESLSAVGAPSGGAVVAVLRDGRPEEQTVTAALAEAYVRGAAVDWAVLTGWAPARVDLPTYAFQRRPFWFEERAEGSGVESGAERGEEPGGTSGAESSAASASAPAPAPPPRPAREPGADPLELVRTCVATALGHLSAQTVDIRRTFKELGFDSLTAVEFRDRVAEATGLAGLPPTLVYNFPTPAELARFLAAELSGERTGAADPVPAVPRSDEPIAIVGMGCRFPGGVRSPEDLWRLVADGRHGLSAFPADRGWPDVALQDPENPDVRYAKVGGFLHDAAGFDAEFFGISPREALAMDPQQRLVLETSWEALERAGVDPSGLRGRPVGVFTGATAQDYGPRLGDPSHDTQGYQLTGGTPSVISGRVAYTLGLEGPAVTVDTACSSSLTALHLAARALSAGECEMALAGGVTVMATPGMFVEFAGARGLAPDGRCKPFARSADGTGWSEGVGMLVLERLSDARRHGHRVLAVLRGSAVNQDGASNGLTAPNGPSQERVIRQALADAGLSAGDVDAVEAHGTGTALGDPIEAQALLATYGRGRPAERPLRLGSVKSNIGHTQAAAGVAAVIKMVMALRHGSLPASLNIDEPTPHVDWSAGAVALLTEPLPWPRGERVRRAGVSSFGISGTNVHAILEEAPEDTPEQAAEDGGQPAPLPVVPWPLSAKTEEALRGQAAALRSYLADRPGLSPADVGHSLASTRAALEHRAVVIGADRRELTDALDALLTGSTPDGVVRGVAAPDAERVFVFPGQGAQWPRMAVELLDTSPVFAERMRECAAALGRVVDWSLLDVLRGVPGAPTLERVDVVQPALFAMMVSLARLWESFGVRPTAVVGHSQGEIAAACVAGALSLEDAARIVALRSRSLVSLAGRGGMVSVSLPDAEVRRLPCWDGRLDVAVVNGPRSVVVSGEPAALDDLLAVCAERGARAKRIPVNYAAHSAQVEAVREELIQALRDITPRAADVPFHSTVTGDVLDTRTLDAAYWYRNLRETVRFDATLRTVLAKGHTLVLEISPHPVLGSDIEEAVESVGRGGAVVGSLRRDDGGLRRFVTSVARAQVLGAPVDWSGAFGGTGAARVELPTYAFRHERYWLAPSAPAAGPDGGAEPAGTHARFWDLVARGDAEELAAETGVRDEAALRAVLPALSAWHERRTAAAAADSWRYRVTWRPAPHTPAGPPAGSWLVLVDEGARDSEAAVLGALGGRARAVPVRLDGERGELAKVVRSAAADGPEPSGVLVLVPPAPADAVLPSRSGDWRGVLTLLQALGDAGVRAPLWCVTQGAVAAGGAEPAAPVRAQVWGLGRVAAVEFPERWGGLVDLPADLDRTAVGLLPAVLADPGGESEVALRAEGVFVRRLVRAARQAAPGDRAPRFSGTVLVTGGTGALGRHTAAWLADQGAEHLVLVSRSGPDAPGAAAAAALPAERGVRVSTLACDVSDRAALAALLDGLDAAGHPVRAVVHAAGIIENTPLDELTPERFAEVVRAKADAALHLHDLTRDRELDAFVLFSSVSGMWGSTGNGAYAAANAFLDALAQYRRASGLPATSVIWGPWDGDGMMTRDGMARAVVRRGLRLLDPEPATGALAGCLLGDDPTPVLADVDWPSLSAAFGATGAGRLFSDLPEVRRALQETPPAPGEGTATLAQRLAPLSPVQRRETVSLIVRTQVAAVLGHAGPDAVGEDRRFKDLGVDSVRSVELRNRLRADTGLSLPVTAVFDHPTVAQLADLLLAAAAPDTGDGEGEDEGSAPVSDREQARTRRIESAQQRINDMDADDLVRLALGEQEP</sequence>
<dbReference type="InterPro" id="IPR014030">
    <property type="entry name" value="Ketoacyl_synth_N"/>
</dbReference>
<dbReference type="SMART" id="SM00822">
    <property type="entry name" value="PKS_KR"/>
    <property type="match status" value="1"/>
</dbReference>
<dbReference type="InterPro" id="IPR036736">
    <property type="entry name" value="ACP-like_sf"/>
</dbReference>
<evidence type="ECO:0000256" key="3">
    <source>
        <dbReference type="ARBA" id="ARBA00022679"/>
    </source>
</evidence>
<dbReference type="Pfam" id="PF02801">
    <property type="entry name" value="Ketoacyl-synt_C"/>
    <property type="match status" value="2"/>
</dbReference>
<dbReference type="InterPro" id="IPR013968">
    <property type="entry name" value="PKS_KR"/>
</dbReference>
<dbReference type="SUPFAM" id="SSF51735">
    <property type="entry name" value="NAD(P)-binding Rossmann-fold domains"/>
    <property type="match status" value="2"/>
</dbReference>
<dbReference type="SMART" id="SM00823">
    <property type="entry name" value="PKS_PP"/>
    <property type="match status" value="2"/>
</dbReference>
<dbReference type="Gene3D" id="1.10.1200.10">
    <property type="entry name" value="ACP-like"/>
    <property type="match status" value="2"/>
</dbReference>
<dbReference type="InterPro" id="IPR050091">
    <property type="entry name" value="PKS_NRPS_Biosynth_Enz"/>
</dbReference>
<feature type="domain" description="Ketosynthase family 3 (KS3)" evidence="9">
    <location>
        <begin position="16"/>
        <end position="428"/>
    </location>
</feature>
<feature type="compositionally biased region" description="Low complexity" evidence="7">
    <location>
        <begin position="914"/>
        <end position="925"/>
    </location>
</feature>
<organism evidence="10 11">
    <name type="scientific">Streptomyces cinerochromogenes</name>
    <dbReference type="NCBI Taxonomy" id="66422"/>
    <lineage>
        <taxon>Bacteria</taxon>
        <taxon>Bacillati</taxon>
        <taxon>Actinomycetota</taxon>
        <taxon>Actinomycetes</taxon>
        <taxon>Kitasatosporales</taxon>
        <taxon>Streptomycetaceae</taxon>
        <taxon>Streptomyces</taxon>
    </lineage>
</organism>
<dbReference type="InterPro" id="IPR009081">
    <property type="entry name" value="PP-bd_ACP"/>
</dbReference>
<dbReference type="SUPFAM" id="SSF55048">
    <property type="entry name" value="Probable ACP-binding domain of malonyl-CoA ACP transacylase"/>
    <property type="match status" value="2"/>
</dbReference>
<dbReference type="InterPro" id="IPR020806">
    <property type="entry name" value="PKS_PP-bd"/>
</dbReference>
<comment type="caution">
    <text evidence="10">The sequence shown here is derived from an EMBL/GenBank/DDBJ whole genome shotgun (WGS) entry which is preliminary data.</text>
</comment>
<feature type="domain" description="Carrier" evidence="8">
    <location>
        <begin position="939"/>
        <end position="1015"/>
    </location>
</feature>
<dbReference type="InterPro" id="IPR057326">
    <property type="entry name" value="KR_dom"/>
</dbReference>
<dbReference type="PROSITE" id="PS52004">
    <property type="entry name" value="KS3_2"/>
    <property type="match status" value="2"/>
</dbReference>
<evidence type="ECO:0000259" key="9">
    <source>
        <dbReference type="PROSITE" id="PS52004"/>
    </source>
</evidence>
<dbReference type="PROSITE" id="PS00606">
    <property type="entry name" value="KS3_1"/>
    <property type="match status" value="1"/>
</dbReference>
<dbReference type="Gene3D" id="3.40.47.10">
    <property type="match status" value="2"/>
</dbReference>
<dbReference type="PROSITE" id="PS50075">
    <property type="entry name" value="CARRIER"/>
    <property type="match status" value="2"/>
</dbReference>
<keyword evidence="5" id="KW-0511">Multifunctional enzyme</keyword>
<dbReference type="SUPFAM" id="SSF47336">
    <property type="entry name" value="ACP-like"/>
    <property type="match status" value="2"/>
</dbReference>
<evidence type="ECO:0000256" key="6">
    <source>
        <dbReference type="ARBA" id="ARBA00023315"/>
    </source>
</evidence>
<dbReference type="InterPro" id="IPR001227">
    <property type="entry name" value="Ac_transferase_dom_sf"/>
</dbReference>
<protein>
    <submittedName>
        <fullName evidence="10">Type I polyketide synthase</fullName>
    </submittedName>
</protein>
<keyword evidence="11" id="KW-1185">Reference proteome</keyword>
<dbReference type="InterPro" id="IPR014043">
    <property type="entry name" value="Acyl_transferase_dom"/>
</dbReference>
<accession>A0ABW7BJJ7</accession>
<evidence type="ECO:0000313" key="11">
    <source>
        <dbReference type="Proteomes" id="UP001604267"/>
    </source>
</evidence>
<dbReference type="Pfam" id="PF16197">
    <property type="entry name" value="KAsynt_C_assoc"/>
    <property type="match status" value="2"/>
</dbReference>
<dbReference type="Proteomes" id="UP001604267">
    <property type="component" value="Unassembled WGS sequence"/>
</dbReference>
<dbReference type="InterPro" id="IPR016036">
    <property type="entry name" value="Malonyl_transacylase_ACP-bd"/>
</dbReference>
<keyword evidence="6" id="KW-0012">Acyltransferase</keyword>
<dbReference type="Gene3D" id="3.30.70.3290">
    <property type="match status" value="2"/>
</dbReference>
<dbReference type="InterPro" id="IPR036291">
    <property type="entry name" value="NAD(P)-bd_dom_sf"/>
</dbReference>
<dbReference type="CDD" id="cd00833">
    <property type="entry name" value="PKS"/>
    <property type="match status" value="2"/>
</dbReference>
<evidence type="ECO:0000256" key="5">
    <source>
        <dbReference type="ARBA" id="ARBA00023268"/>
    </source>
</evidence>
<evidence type="ECO:0000256" key="1">
    <source>
        <dbReference type="ARBA" id="ARBA00022450"/>
    </source>
</evidence>
<dbReference type="EMBL" id="JBICYV010000025">
    <property type="protein sequence ID" value="MFG3016107.1"/>
    <property type="molecule type" value="Genomic_DNA"/>
</dbReference>
<dbReference type="Gene3D" id="6.10.140.1830">
    <property type="match status" value="1"/>
</dbReference>
<dbReference type="InterPro" id="IPR020841">
    <property type="entry name" value="PKS_Beta-ketoAc_synthase_dom"/>
</dbReference>
<dbReference type="CDD" id="cd08952">
    <property type="entry name" value="KR_1_SDR_x"/>
    <property type="match status" value="1"/>
</dbReference>
<evidence type="ECO:0000259" key="8">
    <source>
        <dbReference type="PROSITE" id="PS50075"/>
    </source>
</evidence>
<dbReference type="PANTHER" id="PTHR43775">
    <property type="entry name" value="FATTY ACID SYNTHASE"/>
    <property type="match status" value="1"/>
</dbReference>
<dbReference type="InterPro" id="IPR014031">
    <property type="entry name" value="Ketoacyl_synth_C"/>
</dbReference>
<dbReference type="Pfam" id="PF00109">
    <property type="entry name" value="ketoacyl-synt"/>
    <property type="match status" value="2"/>
</dbReference>
<dbReference type="PANTHER" id="PTHR43775:SF51">
    <property type="entry name" value="INACTIVE PHENOLPHTHIOCEROL SYNTHESIS POLYKETIDE SYNTHASE TYPE I PKS1-RELATED"/>
    <property type="match status" value="1"/>
</dbReference>
<dbReference type="Gene3D" id="3.40.50.720">
    <property type="entry name" value="NAD(P)-binding Rossmann-like Domain"/>
    <property type="match status" value="1"/>
</dbReference>
<feature type="region of interest" description="Disordered" evidence="7">
    <location>
        <begin position="2552"/>
        <end position="2586"/>
    </location>
</feature>
<keyword evidence="2" id="KW-0597">Phosphoprotein</keyword>
<proteinExistence type="predicted"/>
<dbReference type="Pfam" id="PF00550">
    <property type="entry name" value="PP-binding"/>
    <property type="match status" value="2"/>
</dbReference>
<dbReference type="Pfam" id="PF00698">
    <property type="entry name" value="Acyl_transf_1"/>
    <property type="match status" value="2"/>
</dbReference>
<dbReference type="InterPro" id="IPR016035">
    <property type="entry name" value="Acyl_Trfase/lysoPLipase"/>
</dbReference>
<name>A0ABW7BJJ7_9ACTN</name>
<evidence type="ECO:0000256" key="7">
    <source>
        <dbReference type="SAM" id="MobiDB-lite"/>
    </source>
</evidence>
<keyword evidence="3" id="KW-0808">Transferase</keyword>
<reference evidence="10 11" key="1">
    <citation type="submission" date="2024-10" db="EMBL/GenBank/DDBJ databases">
        <title>The Natural Products Discovery Center: Release of the First 8490 Sequenced Strains for Exploring Actinobacteria Biosynthetic Diversity.</title>
        <authorList>
            <person name="Kalkreuter E."/>
            <person name="Kautsar S.A."/>
            <person name="Yang D."/>
            <person name="Bader C.D."/>
            <person name="Teijaro C.N."/>
            <person name="Fluegel L."/>
            <person name="Davis C.M."/>
            <person name="Simpson J.R."/>
            <person name="Lauterbach L."/>
            <person name="Steele A.D."/>
            <person name="Gui C."/>
            <person name="Meng S."/>
            <person name="Li G."/>
            <person name="Viehrig K."/>
            <person name="Ye F."/>
            <person name="Su P."/>
            <person name="Kiefer A.F."/>
            <person name="Nichols A."/>
            <person name="Cepeda A.J."/>
            <person name="Yan W."/>
            <person name="Fan B."/>
            <person name="Jiang Y."/>
            <person name="Adhikari A."/>
            <person name="Zheng C.-J."/>
            <person name="Schuster L."/>
            <person name="Cowan T.M."/>
            <person name="Smanski M.J."/>
            <person name="Chevrette M.G."/>
            <person name="De Carvalho L.P.S."/>
            <person name="Shen B."/>
        </authorList>
    </citation>
    <scope>NUCLEOTIDE SEQUENCE [LARGE SCALE GENOMIC DNA]</scope>
    <source>
        <strain evidence="10 11">NPDC048320</strain>
    </source>
</reference>
<feature type="domain" description="Ketosynthase family 3 (KS3)" evidence="9">
    <location>
        <begin position="1033"/>
        <end position="1457"/>
    </location>
</feature>
<evidence type="ECO:0000256" key="4">
    <source>
        <dbReference type="ARBA" id="ARBA00023194"/>
    </source>
</evidence>
<dbReference type="NCBIfam" id="NF045894">
    <property type="entry name" value="PKS_plus_SDR"/>
    <property type="match status" value="1"/>
</dbReference>
<gene>
    <name evidence="10" type="ORF">ACGFZB_37795</name>
</gene>
<dbReference type="SMART" id="SM01294">
    <property type="entry name" value="PKS_PP_betabranch"/>
    <property type="match status" value="2"/>
</dbReference>
<keyword evidence="1" id="KW-0596">Phosphopantetheine</keyword>
<dbReference type="InterPro" id="IPR018201">
    <property type="entry name" value="Ketoacyl_synth_AS"/>
</dbReference>
<dbReference type="RefSeq" id="WP_392824485.1">
    <property type="nucleotide sequence ID" value="NZ_JBICYV010000025.1"/>
</dbReference>
<dbReference type="Gene3D" id="3.40.366.10">
    <property type="entry name" value="Malonyl-Coenzyme A Acyl Carrier Protein, domain 2"/>
    <property type="match status" value="2"/>
</dbReference>
<dbReference type="SUPFAM" id="SSF53901">
    <property type="entry name" value="Thiolase-like"/>
    <property type="match status" value="2"/>
</dbReference>
<keyword evidence="4" id="KW-0045">Antibiotic biosynthesis</keyword>
<dbReference type="SUPFAM" id="SSF52151">
    <property type="entry name" value="FabD/lysophospholipase-like"/>
    <property type="match status" value="2"/>
</dbReference>
<dbReference type="InterPro" id="IPR032821">
    <property type="entry name" value="PKS_assoc"/>
</dbReference>
<evidence type="ECO:0000256" key="2">
    <source>
        <dbReference type="ARBA" id="ARBA00022553"/>
    </source>
</evidence>
<dbReference type="Pfam" id="PF18369">
    <property type="entry name" value="PKS_DE"/>
    <property type="match status" value="1"/>
</dbReference>
<dbReference type="PROSITE" id="PS00012">
    <property type="entry name" value="PHOSPHOPANTETHEINE"/>
    <property type="match status" value="1"/>
</dbReference>
<dbReference type="SMART" id="SM00827">
    <property type="entry name" value="PKS_AT"/>
    <property type="match status" value="2"/>
</dbReference>